<evidence type="ECO:0000256" key="3">
    <source>
        <dbReference type="ARBA" id="ARBA00022771"/>
    </source>
</evidence>
<dbReference type="Gene3D" id="2.60.40.150">
    <property type="entry name" value="C2 domain"/>
    <property type="match status" value="1"/>
</dbReference>
<gene>
    <name evidence="10" type="ORF">TKK_000239</name>
</gene>
<keyword evidence="4" id="KW-0862">Zinc</keyword>
<dbReference type="PANTHER" id="PTHR10480:SF12">
    <property type="entry name" value="UNC-13, ISOFORM E"/>
    <property type="match status" value="1"/>
</dbReference>
<dbReference type="Pfam" id="PF00130">
    <property type="entry name" value="C1_1"/>
    <property type="match status" value="1"/>
</dbReference>
<dbReference type="InterPro" id="IPR010439">
    <property type="entry name" value="MUN_dom"/>
</dbReference>
<dbReference type="EMBL" id="JBJJXI010000003">
    <property type="protein sequence ID" value="KAL3407557.1"/>
    <property type="molecule type" value="Genomic_DNA"/>
</dbReference>
<reference evidence="10 11" key="1">
    <citation type="journal article" date="2024" name="bioRxiv">
        <title>A reference genome for Trichogramma kaykai: A tiny desert-dwelling parasitoid wasp with competing sex-ratio distorters.</title>
        <authorList>
            <person name="Culotta J."/>
            <person name="Lindsey A.R."/>
        </authorList>
    </citation>
    <scope>NUCLEOTIDE SEQUENCE [LARGE SCALE GENOMIC DNA]</scope>
    <source>
        <strain evidence="10 11">KSX58</strain>
    </source>
</reference>
<dbReference type="InterPro" id="IPR000008">
    <property type="entry name" value="C2_dom"/>
</dbReference>
<feature type="domain" description="MHD2" evidence="9">
    <location>
        <begin position="838"/>
        <end position="1002"/>
    </location>
</feature>
<dbReference type="PROSITE" id="PS50004">
    <property type="entry name" value="C2"/>
    <property type="match status" value="1"/>
</dbReference>
<keyword evidence="11" id="KW-1185">Reference proteome</keyword>
<dbReference type="PRINTS" id="PR00360">
    <property type="entry name" value="C2DOMAIN"/>
</dbReference>
<keyword evidence="5" id="KW-0106">Calcium</keyword>
<dbReference type="Gene3D" id="1.10.357.50">
    <property type="match status" value="1"/>
</dbReference>
<comment type="caution">
    <text evidence="10">The sequence shown here is derived from an EMBL/GenBank/DDBJ whole genome shotgun (WGS) entry which is preliminary data.</text>
</comment>
<evidence type="ECO:0000259" key="9">
    <source>
        <dbReference type="PROSITE" id="PS51259"/>
    </source>
</evidence>
<keyword evidence="2" id="KW-0677">Repeat</keyword>
<dbReference type="CDD" id="cd04027">
    <property type="entry name" value="C2B_Munc13"/>
    <property type="match status" value="1"/>
</dbReference>
<dbReference type="PROSITE" id="PS51259">
    <property type="entry name" value="MHD2"/>
    <property type="match status" value="1"/>
</dbReference>
<feature type="domain" description="C2" evidence="6">
    <location>
        <begin position="163"/>
        <end position="287"/>
    </location>
</feature>
<dbReference type="SMART" id="SM01145">
    <property type="entry name" value="DUF1041"/>
    <property type="match status" value="1"/>
</dbReference>
<dbReference type="AlphaFoldDB" id="A0ABD2XQE5"/>
<dbReference type="SUPFAM" id="SSF57889">
    <property type="entry name" value="Cysteine-rich domain"/>
    <property type="match status" value="1"/>
</dbReference>
<dbReference type="PROSITE" id="PS50081">
    <property type="entry name" value="ZF_DAG_PE_2"/>
    <property type="match status" value="1"/>
</dbReference>
<dbReference type="InterPro" id="IPR037302">
    <property type="entry name" value="Unc-13_C2B"/>
</dbReference>
<evidence type="ECO:0000256" key="2">
    <source>
        <dbReference type="ARBA" id="ARBA00022737"/>
    </source>
</evidence>
<evidence type="ECO:0000259" key="6">
    <source>
        <dbReference type="PROSITE" id="PS50004"/>
    </source>
</evidence>
<dbReference type="InterPro" id="IPR046349">
    <property type="entry name" value="C1-like_sf"/>
</dbReference>
<evidence type="ECO:0000259" key="8">
    <source>
        <dbReference type="PROSITE" id="PS51258"/>
    </source>
</evidence>
<dbReference type="Gene3D" id="1.20.58.1100">
    <property type="match status" value="1"/>
</dbReference>
<evidence type="ECO:0000256" key="1">
    <source>
        <dbReference type="ARBA" id="ARBA00022723"/>
    </source>
</evidence>
<feature type="domain" description="MHD1" evidence="8">
    <location>
        <begin position="592"/>
        <end position="735"/>
    </location>
</feature>
<keyword evidence="1" id="KW-0479">Metal-binding</keyword>
<dbReference type="Proteomes" id="UP001627154">
    <property type="component" value="Unassembled WGS sequence"/>
</dbReference>
<evidence type="ECO:0000259" key="7">
    <source>
        <dbReference type="PROSITE" id="PS50081"/>
    </source>
</evidence>
<sequence>MPVLSHVIIVLQTMAATKRNTILSSVARTTLNDEELKMHVYKKTLQAMIYPISSTTPHNFITWTATSPTYCYECEGLLWGIARQGVRCIECGVKCHEKCKDLLNADCLQRAAEKSSKHGAEDKANSIITAMKERMKQREKEKPEIFELIRTTFSVDPDTHIDSLEQSEQVVLEGTSKWSCKIAITVICAQGLIAKDKSGTSDPYVTVQVGKVKKRTKTMPQELNPVWNEKFYFECHNSSDRIKVRVWDEDNDLKSKLRQKLTRESDDFLGQTIIEVRTLSGEMDVWYNLEKRTDKSAVSGAIRLHISVEIKGEEKVAPYHVQYTCLHENLFHSLCENNDGLVKLPQAKGDDAWKVYFDPPAEEVVDEFAMRYGIESIYQAMTHFHCLSTKYLCPGVPAVMSSLLANINAYYAHTTASSAVSASDRFAASNFGKEKFVKLLDQLHNSLRIDLCMYRNNFPASSREKLMDLKSTVDLLTSITFFRMKVQELTSPPRASNVVKDCVIACLKSTYQFLFQNCYELYSREFQIDPHEIRKDEENSPASLDFWHKLIALIVSVIEEDRNSYAPVLNQFPQELNIGQLSAATVWSLFAIDVKDALDEHEQSRSCKSSAYMNLHFKVKWLYTNYVQDVPPYKGQVPEYPAWFEPFVMQWLNENDDVSLEYLHGAFNRDKKDGFQRSSEHALFSVSVVDVFTQLTQCFDVVSKLECPDPEIWKRYMKRFAKTIVKVLISYADIVKKEFPSHMEDERVACILMNNIQQLRVQLEKMFESMGGENLEVDAANILKELQSQLNNALDDLATLFAKSLEIRITISVRELGDLLLSSKLANQQNQSVTGEADVVLAPLMNLLDGSLTLYAESCEKTVLKRLLKELWKIVMTILEKTVVLPPITDRSMMFKSLTDNAKNLAANAKIEDMSRIFKNHMAGKPDVKNALSGVMDGGVEKNLSPKQCAILEAALDTIKSYFHANGSGLKKNFLEKSPELQSLKYALNLYIESTDTLIERFVTTQVNQEKNQSILAAQGSWYALGSNQLAPLVPLPRERYRDRGLTSHSSITSTTRSLASSILTTRAPWYRSTRTRIQRCTLIHACES</sequence>
<dbReference type="FunFam" id="3.30.60.20:FF:000001">
    <property type="entry name" value="Protein unc-13 homolog B"/>
    <property type="match status" value="1"/>
</dbReference>
<dbReference type="FunFam" id="2.60.40.150:FF:000002">
    <property type="entry name" value="Protein unc-13 homolog B"/>
    <property type="match status" value="1"/>
</dbReference>
<dbReference type="Pfam" id="PF00168">
    <property type="entry name" value="C2"/>
    <property type="match status" value="1"/>
</dbReference>
<evidence type="ECO:0000256" key="5">
    <source>
        <dbReference type="ARBA" id="ARBA00022837"/>
    </source>
</evidence>
<dbReference type="GO" id="GO:0008270">
    <property type="term" value="F:zinc ion binding"/>
    <property type="evidence" value="ECO:0007669"/>
    <property type="project" value="UniProtKB-KW"/>
</dbReference>
<protein>
    <submittedName>
        <fullName evidence="10">Uncharacterized protein</fullName>
    </submittedName>
</protein>
<dbReference type="SMART" id="SM00109">
    <property type="entry name" value="C1"/>
    <property type="match status" value="1"/>
</dbReference>
<keyword evidence="3" id="KW-0863">Zinc-finger</keyword>
<organism evidence="10 11">
    <name type="scientific">Trichogramma kaykai</name>
    <dbReference type="NCBI Taxonomy" id="54128"/>
    <lineage>
        <taxon>Eukaryota</taxon>
        <taxon>Metazoa</taxon>
        <taxon>Ecdysozoa</taxon>
        <taxon>Arthropoda</taxon>
        <taxon>Hexapoda</taxon>
        <taxon>Insecta</taxon>
        <taxon>Pterygota</taxon>
        <taxon>Neoptera</taxon>
        <taxon>Endopterygota</taxon>
        <taxon>Hymenoptera</taxon>
        <taxon>Apocrita</taxon>
        <taxon>Proctotrupomorpha</taxon>
        <taxon>Chalcidoidea</taxon>
        <taxon>Trichogrammatidae</taxon>
        <taxon>Trichogramma</taxon>
    </lineage>
</organism>
<evidence type="ECO:0000256" key="4">
    <source>
        <dbReference type="ARBA" id="ARBA00022833"/>
    </source>
</evidence>
<dbReference type="SMART" id="SM00239">
    <property type="entry name" value="C2"/>
    <property type="match status" value="1"/>
</dbReference>
<proteinExistence type="predicted"/>
<dbReference type="InterPro" id="IPR027080">
    <property type="entry name" value="Unc-13"/>
</dbReference>
<dbReference type="InterPro" id="IPR002219">
    <property type="entry name" value="PKC_DAG/PE"/>
</dbReference>
<evidence type="ECO:0000313" key="10">
    <source>
        <dbReference type="EMBL" id="KAL3407557.1"/>
    </source>
</evidence>
<dbReference type="InterPro" id="IPR014772">
    <property type="entry name" value="Munc13_dom-2"/>
</dbReference>
<dbReference type="FunFam" id="1.10.357.50:FF:000001">
    <property type="entry name" value="Protein unc-13 homolog B"/>
    <property type="match status" value="1"/>
</dbReference>
<dbReference type="Gene3D" id="3.30.60.20">
    <property type="match status" value="1"/>
</dbReference>
<name>A0ABD2XQE5_9HYME</name>
<dbReference type="PANTHER" id="PTHR10480">
    <property type="entry name" value="PROTEIN UNC-13 HOMOLOG"/>
    <property type="match status" value="1"/>
</dbReference>
<dbReference type="PROSITE" id="PS00479">
    <property type="entry name" value="ZF_DAG_PE_1"/>
    <property type="match status" value="1"/>
</dbReference>
<accession>A0ABD2XQE5</accession>
<dbReference type="InterPro" id="IPR014770">
    <property type="entry name" value="Munc13_1"/>
</dbReference>
<dbReference type="InterPro" id="IPR035892">
    <property type="entry name" value="C2_domain_sf"/>
</dbReference>
<dbReference type="PROSITE" id="PS51258">
    <property type="entry name" value="MHD1"/>
    <property type="match status" value="1"/>
</dbReference>
<evidence type="ECO:0000313" key="11">
    <source>
        <dbReference type="Proteomes" id="UP001627154"/>
    </source>
</evidence>
<dbReference type="SUPFAM" id="SSF49562">
    <property type="entry name" value="C2 domain (Calcium/lipid-binding domain, CaLB)"/>
    <property type="match status" value="1"/>
</dbReference>
<dbReference type="GO" id="GO:0098793">
    <property type="term" value="C:presynapse"/>
    <property type="evidence" value="ECO:0007669"/>
    <property type="project" value="UniProtKB-ARBA"/>
</dbReference>
<dbReference type="Pfam" id="PF06292">
    <property type="entry name" value="MUN"/>
    <property type="match status" value="1"/>
</dbReference>
<feature type="domain" description="Phorbol-ester/DAG-type" evidence="7">
    <location>
        <begin position="57"/>
        <end position="107"/>
    </location>
</feature>